<evidence type="ECO:0000259" key="1">
    <source>
        <dbReference type="SMART" id="SM00849"/>
    </source>
</evidence>
<dbReference type="SUPFAM" id="SSF56281">
    <property type="entry name" value="Metallo-hydrolase/oxidoreductase"/>
    <property type="match status" value="1"/>
</dbReference>
<feature type="domain" description="Metallo-beta-lactamase" evidence="1">
    <location>
        <begin position="31"/>
        <end position="225"/>
    </location>
</feature>
<dbReference type="AlphaFoldDB" id="A0A1G9TL37"/>
<sequence length="245" mass="25646">MTAGPSRVLPTLARMEIIEVLPRLHMVRLAFGQAYVWQDPGSVTLVDTGVAGSGADLAEAIRSLGRSVEEVEHVVLTHFHEDHAGGASEVNTWPNARVHAHEADAPIITGAVPGPPAVITENWERRLFEQITPGVPDAPPARVDVVLEGGEVLPFGGGALVLHLPGHTDGSVAIHLPEHDVLFTGDTISNVGQVALGVFNLDKARAIESFKAMAALNARTVLFGHGEPLLVPPGGKGLDSSVVAG</sequence>
<dbReference type="Proteomes" id="UP000183376">
    <property type="component" value="Chromosome I"/>
</dbReference>
<dbReference type="InterPro" id="IPR001279">
    <property type="entry name" value="Metallo-B-lactamas"/>
</dbReference>
<protein>
    <submittedName>
        <fullName evidence="2">Glyoxylase, beta-lactamase superfamily II</fullName>
    </submittedName>
</protein>
<dbReference type="SMART" id="SM00849">
    <property type="entry name" value="Lactamase_B"/>
    <property type="match status" value="1"/>
</dbReference>
<proteinExistence type="predicted"/>
<organism evidence="2 3">
    <name type="scientific">Allokutzneria albata</name>
    <name type="common">Kibdelosporangium albatum</name>
    <dbReference type="NCBI Taxonomy" id="211114"/>
    <lineage>
        <taxon>Bacteria</taxon>
        <taxon>Bacillati</taxon>
        <taxon>Actinomycetota</taxon>
        <taxon>Actinomycetes</taxon>
        <taxon>Pseudonocardiales</taxon>
        <taxon>Pseudonocardiaceae</taxon>
        <taxon>Allokutzneria</taxon>
    </lineage>
</organism>
<dbReference type="PANTHER" id="PTHR42951">
    <property type="entry name" value="METALLO-BETA-LACTAMASE DOMAIN-CONTAINING"/>
    <property type="match status" value="1"/>
</dbReference>
<dbReference type="Pfam" id="PF00753">
    <property type="entry name" value="Lactamase_B"/>
    <property type="match status" value="1"/>
</dbReference>
<dbReference type="InterPro" id="IPR036866">
    <property type="entry name" value="RibonucZ/Hydroxyglut_hydro"/>
</dbReference>
<reference evidence="2 3" key="1">
    <citation type="submission" date="2016-10" db="EMBL/GenBank/DDBJ databases">
        <authorList>
            <person name="de Groot N.N."/>
        </authorList>
    </citation>
    <scope>NUCLEOTIDE SEQUENCE [LARGE SCALE GENOMIC DNA]</scope>
    <source>
        <strain evidence="2 3">DSM 44149</strain>
    </source>
</reference>
<gene>
    <name evidence="2" type="ORF">SAMN04489726_1858</name>
</gene>
<dbReference type="CDD" id="cd07721">
    <property type="entry name" value="yflN-like_MBL-fold"/>
    <property type="match status" value="1"/>
</dbReference>
<dbReference type="eggNOG" id="COG0491">
    <property type="taxonomic scope" value="Bacteria"/>
</dbReference>
<dbReference type="Gene3D" id="3.60.15.10">
    <property type="entry name" value="Ribonuclease Z/Hydroxyacylglutathione hydrolase-like"/>
    <property type="match status" value="1"/>
</dbReference>
<dbReference type="STRING" id="211114.SAMN04489726_1858"/>
<accession>A0A1G9TL37</accession>
<dbReference type="EMBL" id="LT629701">
    <property type="protein sequence ID" value="SDM48411.1"/>
    <property type="molecule type" value="Genomic_DNA"/>
</dbReference>
<evidence type="ECO:0000313" key="3">
    <source>
        <dbReference type="Proteomes" id="UP000183376"/>
    </source>
</evidence>
<evidence type="ECO:0000313" key="2">
    <source>
        <dbReference type="EMBL" id="SDM48411.1"/>
    </source>
</evidence>
<keyword evidence="3" id="KW-1185">Reference proteome</keyword>
<name>A0A1G9TL37_ALLAB</name>
<dbReference type="InterPro" id="IPR050855">
    <property type="entry name" value="NDM-1-like"/>
</dbReference>